<name>A0A7S0EX61_9EUKA</name>
<evidence type="ECO:0000313" key="2">
    <source>
        <dbReference type="EMBL" id="CAD8495742.1"/>
    </source>
</evidence>
<proteinExistence type="predicted"/>
<gene>
    <name evidence="2" type="ORF">PANT1444_LOCUS13614</name>
</gene>
<dbReference type="EMBL" id="HBEP01024037">
    <property type="protein sequence ID" value="CAD8495742.1"/>
    <property type="molecule type" value="Transcribed_RNA"/>
</dbReference>
<dbReference type="AlphaFoldDB" id="A0A7S0EX61"/>
<protein>
    <submittedName>
        <fullName evidence="2">Uncharacterized protein</fullName>
    </submittedName>
</protein>
<accession>A0A7S0EX61</accession>
<organism evidence="2">
    <name type="scientific">Phaeocystis antarctica</name>
    <dbReference type="NCBI Taxonomy" id="33657"/>
    <lineage>
        <taxon>Eukaryota</taxon>
        <taxon>Haptista</taxon>
        <taxon>Haptophyta</taxon>
        <taxon>Prymnesiophyceae</taxon>
        <taxon>Phaeocystales</taxon>
        <taxon>Phaeocystaceae</taxon>
        <taxon>Phaeocystis</taxon>
    </lineage>
</organism>
<sequence>MISIAASLGAASLAFCPGHRPPLSRSSQITLREPPVGDGLRLSPAVMQFDDVTKRSAVPPAQKAEAESPVDDGAGIERGVRILGFLVGGLTGNVILSAVEGLTSSGSAPSPVVQSTVAEVAKAPFKNDGLYNSLLPLFESGVIPSLALPGFAGGDTVRSINSKTNEKYKFMFPASEPPPPAVQPPPLQPIAEAVVQPAAEAVVQPVAEAAAGLSGTTGGSLPDGGMTQLQQLQQQLQQLQQQQQQLQQQPPPQALSQLQDTGSSALSQLAAALSPLPQPAFAADVLPPGAEHAASSLATSSVSLATSLDGASFALASDTGGLGLLAHLLVPLLFGVLGAVGFDVLAKQEGGAADAIKGGGKLIDQAGQTLWASVQDGQEVPASNTDSPEAPARRRMPWEEDGDLQRQWEQEQKDLRK</sequence>
<evidence type="ECO:0000256" key="1">
    <source>
        <dbReference type="SAM" id="MobiDB-lite"/>
    </source>
</evidence>
<feature type="region of interest" description="Disordered" evidence="1">
    <location>
        <begin position="374"/>
        <end position="417"/>
    </location>
</feature>
<feature type="region of interest" description="Disordered" evidence="1">
    <location>
        <begin position="242"/>
        <end position="261"/>
    </location>
</feature>
<feature type="compositionally biased region" description="Polar residues" evidence="1">
    <location>
        <begin position="374"/>
        <end position="387"/>
    </location>
</feature>
<feature type="compositionally biased region" description="Basic and acidic residues" evidence="1">
    <location>
        <begin position="403"/>
        <end position="417"/>
    </location>
</feature>
<reference evidence="2" key="1">
    <citation type="submission" date="2021-01" db="EMBL/GenBank/DDBJ databases">
        <authorList>
            <person name="Corre E."/>
            <person name="Pelletier E."/>
            <person name="Niang G."/>
            <person name="Scheremetjew M."/>
            <person name="Finn R."/>
            <person name="Kale V."/>
            <person name="Holt S."/>
            <person name="Cochrane G."/>
            <person name="Meng A."/>
            <person name="Brown T."/>
            <person name="Cohen L."/>
        </authorList>
    </citation>
    <scope>NUCLEOTIDE SEQUENCE</scope>
    <source>
        <strain evidence="2">CCMP1374</strain>
    </source>
</reference>